<dbReference type="RefSeq" id="WP_011474282.1">
    <property type="nucleotide sequence ID" value="NC_007925.1"/>
</dbReference>
<keyword evidence="1" id="KW-0413">Isomerase</keyword>
<dbReference type="eggNOG" id="COG2513">
    <property type="taxonomic scope" value="Bacteria"/>
</dbReference>
<dbReference type="InterPro" id="IPR040442">
    <property type="entry name" value="Pyrv_kinase-like_dom_sf"/>
</dbReference>
<evidence type="ECO:0000256" key="2">
    <source>
        <dbReference type="ARBA" id="ARBA00024063"/>
    </source>
</evidence>
<proteinExistence type="inferred from homology"/>
<dbReference type="KEGG" id="rpc:RPC_3871"/>
<dbReference type="EMBL" id="CP000301">
    <property type="protein sequence ID" value="ABD89400.1"/>
    <property type="molecule type" value="Genomic_DNA"/>
</dbReference>
<dbReference type="EC" id="5.4.2.9" evidence="2"/>
<comment type="similarity">
    <text evidence="3">Belongs to the isocitrate lyase/PEP mutase superfamily. PEP mutase family.</text>
</comment>
<dbReference type="STRING" id="316056.RPC_3871"/>
<dbReference type="AlphaFoldDB" id="Q20ZN6"/>
<dbReference type="PANTHER" id="PTHR42905:SF7">
    <property type="entry name" value="PHOSPHOENOLPYRUVATE PHOSPHOMUTASE"/>
    <property type="match status" value="1"/>
</dbReference>
<organism evidence="4">
    <name type="scientific">Rhodopseudomonas palustris (strain BisB18)</name>
    <dbReference type="NCBI Taxonomy" id="316056"/>
    <lineage>
        <taxon>Bacteria</taxon>
        <taxon>Pseudomonadati</taxon>
        <taxon>Pseudomonadota</taxon>
        <taxon>Alphaproteobacteria</taxon>
        <taxon>Hyphomicrobiales</taxon>
        <taxon>Nitrobacteraceae</taxon>
        <taxon>Rhodopseudomonas</taxon>
    </lineage>
</organism>
<dbReference type="SUPFAM" id="SSF51621">
    <property type="entry name" value="Phosphoenolpyruvate/pyruvate domain"/>
    <property type="match status" value="1"/>
</dbReference>
<reference evidence="4" key="1">
    <citation type="submission" date="2006-03" db="EMBL/GenBank/DDBJ databases">
        <title>Complete sequence of Rhodopseudomonas palustris BisB18.</title>
        <authorList>
            <consortium name="US DOE Joint Genome Institute"/>
            <person name="Copeland A."/>
            <person name="Lucas S."/>
            <person name="Lapidus A."/>
            <person name="Barry K."/>
            <person name="Detter J.C."/>
            <person name="Glavina del Rio T."/>
            <person name="Hammon N."/>
            <person name="Israni S."/>
            <person name="Dalin E."/>
            <person name="Tice H."/>
            <person name="Pitluck S."/>
            <person name="Chain P."/>
            <person name="Malfatti S."/>
            <person name="Shin M."/>
            <person name="Vergez L."/>
            <person name="Schmutz J."/>
            <person name="Larimer F."/>
            <person name="Land M."/>
            <person name="Hauser L."/>
            <person name="Pelletier D.A."/>
            <person name="Kyrpides N."/>
            <person name="Anderson I."/>
            <person name="Oda Y."/>
            <person name="Harwood C.S."/>
            <person name="Richardson P."/>
        </authorList>
    </citation>
    <scope>NUCLEOTIDE SEQUENCE [LARGE SCALE GENOMIC DNA]</scope>
    <source>
        <strain evidence="4">BisB18</strain>
    </source>
</reference>
<dbReference type="NCBIfam" id="TIGR02320">
    <property type="entry name" value="PEP_mutase"/>
    <property type="match status" value="1"/>
</dbReference>
<name>Q20ZN6_RHOPB</name>
<dbReference type="PANTHER" id="PTHR42905">
    <property type="entry name" value="PHOSPHOENOLPYRUVATE CARBOXYLASE"/>
    <property type="match status" value="1"/>
</dbReference>
<sequence>MADWKAKYSASESLRELLHNGSLSFAMEAHNGLSAIIAEKAGFEVIWASGLAISASLGLRDSNEATWCQVLTIAEFMADAVEIPIILDGDSGHGNFNTVRRLVRKACDRRIAGVCLEDKLFPKMNSFIQSGQILANVDEFAGRIMAAKDTQTSAAFTVIARTEALIAGRSLAEALDRASTYASAGADAIVIHSAKSTADEVLAFADAWANRCPLIIIPTKYYTTPTQLFRQARISLAIWANHSLRASVASMQAVCSRIVREQSVKGVEPSISKLETIFDLLKYDELLAAEQRYFPANGALTPGIPRVPKNIVSATKPAE</sequence>
<evidence type="ECO:0000256" key="3">
    <source>
        <dbReference type="ARBA" id="ARBA00038455"/>
    </source>
</evidence>
<accession>Q20ZN6</accession>
<gene>
    <name evidence="4" type="ordered locus">RPC_3871</name>
</gene>
<dbReference type="CDD" id="cd00377">
    <property type="entry name" value="ICL_PEPM"/>
    <property type="match status" value="1"/>
</dbReference>
<dbReference type="InterPro" id="IPR012698">
    <property type="entry name" value="PEnolPyrv_PMutase_core"/>
</dbReference>
<dbReference type="InterPro" id="IPR015813">
    <property type="entry name" value="Pyrv/PenolPyrv_kinase-like_dom"/>
</dbReference>
<dbReference type="InterPro" id="IPR039556">
    <property type="entry name" value="ICL/PEPM"/>
</dbReference>
<protein>
    <recommendedName>
        <fullName evidence="2">phosphoenolpyruvate mutase</fullName>
        <ecNumber evidence="2">5.4.2.9</ecNumber>
    </recommendedName>
</protein>
<evidence type="ECO:0000256" key="1">
    <source>
        <dbReference type="ARBA" id="ARBA00023235"/>
    </source>
</evidence>
<evidence type="ECO:0000313" key="4">
    <source>
        <dbReference type="EMBL" id="ABD89400.1"/>
    </source>
</evidence>
<dbReference type="HOGENOM" id="CLU_027389_0_0_5"/>
<dbReference type="Pfam" id="PF13714">
    <property type="entry name" value="PEP_mutase"/>
    <property type="match status" value="1"/>
</dbReference>
<dbReference type="Gene3D" id="3.20.20.60">
    <property type="entry name" value="Phosphoenolpyruvate-binding domains"/>
    <property type="match status" value="1"/>
</dbReference>
<dbReference type="GO" id="GO:0050188">
    <property type="term" value="F:phosphoenolpyruvate mutase activity"/>
    <property type="evidence" value="ECO:0007669"/>
    <property type="project" value="UniProtKB-EC"/>
</dbReference>
<keyword evidence="4" id="KW-0670">Pyruvate</keyword>
<dbReference type="OrthoDB" id="9771433at2"/>